<gene>
    <name evidence="14 17" type="primary">atpF</name>
    <name evidence="17" type="ORF">QJ043_03030</name>
</gene>
<comment type="function">
    <text evidence="14">Component of the F(0) channel, it forms part of the peripheral stalk, linking F(1) to F(0).</text>
</comment>
<organism evidence="17 18">
    <name type="scientific">Kribbibacterium absianum</name>
    <dbReference type="NCBI Taxonomy" id="3044210"/>
    <lineage>
        <taxon>Bacteria</taxon>
        <taxon>Bacillati</taxon>
        <taxon>Actinomycetota</taxon>
        <taxon>Coriobacteriia</taxon>
        <taxon>Coriobacteriales</taxon>
        <taxon>Kribbibacteriaceae</taxon>
        <taxon>Kribbibacterium</taxon>
    </lineage>
</organism>
<keyword evidence="7 14" id="KW-0375">Hydrogen ion transport</keyword>
<keyword evidence="10 14" id="KW-0472">Membrane</keyword>
<sequence length="181" mass="19239">MAEVSAFDVLIPKPAEFVPALVAFIVIWVILAKFIWPSVLKTLDTRQKTIQDNMDAAEQAKVDAAKALKRAEATIDDAQAQADDIIADAKKQAEASKAQIIEQANGEAKRIAAKNRENIAAESHAAMAELTDQAADLAVALAGKIIGENLDVETQRRLIERALAEAGNAGDPKAGDANGNQ</sequence>
<evidence type="ECO:0000313" key="17">
    <source>
        <dbReference type="EMBL" id="MDJ1129059.1"/>
    </source>
</evidence>
<evidence type="ECO:0000256" key="15">
    <source>
        <dbReference type="RuleBase" id="RU003848"/>
    </source>
</evidence>
<dbReference type="PANTHER" id="PTHR33445:SF1">
    <property type="entry name" value="ATP SYNTHASE SUBUNIT B"/>
    <property type="match status" value="1"/>
</dbReference>
<dbReference type="Pfam" id="PF00430">
    <property type="entry name" value="ATP-synt_B"/>
    <property type="match status" value="1"/>
</dbReference>
<keyword evidence="9 14" id="KW-0406">Ion transport</keyword>
<dbReference type="InterPro" id="IPR050059">
    <property type="entry name" value="ATP_synthase_B_chain"/>
</dbReference>
<dbReference type="SUPFAM" id="SSF81573">
    <property type="entry name" value="F1F0 ATP synthase subunit B, membrane domain"/>
    <property type="match status" value="1"/>
</dbReference>
<evidence type="ECO:0000256" key="8">
    <source>
        <dbReference type="ARBA" id="ARBA00022989"/>
    </source>
</evidence>
<reference evidence="17" key="1">
    <citation type="submission" date="2023-05" db="EMBL/GenBank/DDBJ databases">
        <title>[olsenella] sp. nov., isolated from a pig farm feces dump.</title>
        <authorList>
            <person name="Chang Y.-H."/>
        </authorList>
    </citation>
    <scope>NUCLEOTIDE SEQUENCE</scope>
    <source>
        <strain evidence="17">YH-ols2217</strain>
    </source>
</reference>
<keyword evidence="4 14" id="KW-1003">Cell membrane</keyword>
<keyword evidence="3 14" id="KW-0813">Transport</keyword>
<dbReference type="Gene3D" id="6.10.250.1580">
    <property type="match status" value="1"/>
</dbReference>
<feature type="coiled-coil region" evidence="16">
    <location>
        <begin position="40"/>
        <end position="88"/>
    </location>
</feature>
<comment type="function">
    <text evidence="12 14">F(1)F(0) ATP synthase produces ATP from ADP in the presence of a proton or sodium gradient. F-type ATPases consist of two structural domains, F(1) containing the extramembraneous catalytic core and F(0) containing the membrane proton channel, linked together by a central stalk and a peripheral stalk. During catalysis, ATP synthesis in the catalytic domain of F(1) is coupled via a rotary mechanism of the central stalk subunits to proton translocation.</text>
</comment>
<evidence type="ECO:0000256" key="6">
    <source>
        <dbReference type="ARBA" id="ARBA00022692"/>
    </source>
</evidence>
<dbReference type="InterPro" id="IPR005864">
    <property type="entry name" value="ATP_synth_F0_bsu_bac"/>
</dbReference>
<feature type="transmembrane region" description="Helical" evidence="14">
    <location>
        <begin position="17"/>
        <end position="36"/>
    </location>
</feature>
<protein>
    <recommendedName>
        <fullName evidence="14">ATP synthase subunit b</fullName>
    </recommendedName>
    <alternativeName>
        <fullName evidence="14">ATP synthase F(0) sector subunit b</fullName>
    </alternativeName>
    <alternativeName>
        <fullName evidence="14">ATPase subunit I</fullName>
    </alternativeName>
    <alternativeName>
        <fullName evidence="14">F-type ATPase subunit b</fullName>
        <shortName evidence="14">F-ATPase subunit b</shortName>
    </alternativeName>
</protein>
<evidence type="ECO:0000256" key="5">
    <source>
        <dbReference type="ARBA" id="ARBA00022547"/>
    </source>
</evidence>
<evidence type="ECO:0000313" key="18">
    <source>
        <dbReference type="Proteomes" id="UP001431693"/>
    </source>
</evidence>
<dbReference type="InterPro" id="IPR002146">
    <property type="entry name" value="ATP_synth_b/b'su_bac/chlpt"/>
</dbReference>
<evidence type="ECO:0000256" key="11">
    <source>
        <dbReference type="ARBA" id="ARBA00023310"/>
    </source>
</evidence>
<accession>A0ABT6ZJ43</accession>
<dbReference type="RefSeq" id="WP_283722727.1">
    <property type="nucleotide sequence ID" value="NZ_JASJEX010000002.1"/>
</dbReference>
<comment type="similarity">
    <text evidence="2 14 15">Belongs to the ATPase B chain family.</text>
</comment>
<evidence type="ECO:0000256" key="9">
    <source>
        <dbReference type="ARBA" id="ARBA00023065"/>
    </source>
</evidence>
<evidence type="ECO:0000256" key="1">
    <source>
        <dbReference type="ARBA" id="ARBA00004162"/>
    </source>
</evidence>
<evidence type="ECO:0000256" key="10">
    <source>
        <dbReference type="ARBA" id="ARBA00023136"/>
    </source>
</evidence>
<evidence type="ECO:0000256" key="3">
    <source>
        <dbReference type="ARBA" id="ARBA00022448"/>
    </source>
</evidence>
<evidence type="ECO:0000256" key="12">
    <source>
        <dbReference type="ARBA" id="ARBA00025198"/>
    </source>
</evidence>
<comment type="subunit">
    <text evidence="13 14">F-type ATPases have 2 components, F(1) - the catalytic core - and F(0) - the membrane proton channel. F(1) has five subunits: alpha(3), beta(3), gamma(1), delta(1), epsilon(1). F(0) has three main subunits: a(1), b(2) and c(10-14). The alpha and beta chains form an alternating ring which encloses part of the gamma chain. F(1) is attached to F(0) by a central stalk formed by the gamma and epsilon chains, while a peripheral stalk is formed by the delta and b chains.</text>
</comment>
<dbReference type="NCBIfam" id="TIGR01144">
    <property type="entry name" value="ATP_synt_b"/>
    <property type="match status" value="1"/>
</dbReference>
<comment type="caution">
    <text evidence="17">The sequence shown here is derived from an EMBL/GenBank/DDBJ whole genome shotgun (WGS) entry which is preliminary data.</text>
</comment>
<evidence type="ECO:0000256" key="4">
    <source>
        <dbReference type="ARBA" id="ARBA00022475"/>
    </source>
</evidence>
<dbReference type="HAMAP" id="MF_01398">
    <property type="entry name" value="ATP_synth_b_bprime"/>
    <property type="match status" value="1"/>
</dbReference>
<proteinExistence type="inferred from homology"/>
<evidence type="ECO:0000256" key="2">
    <source>
        <dbReference type="ARBA" id="ARBA00005513"/>
    </source>
</evidence>
<evidence type="ECO:0000256" key="7">
    <source>
        <dbReference type="ARBA" id="ARBA00022781"/>
    </source>
</evidence>
<evidence type="ECO:0000256" key="14">
    <source>
        <dbReference type="HAMAP-Rule" id="MF_01398"/>
    </source>
</evidence>
<dbReference type="EMBL" id="JASJEX010000002">
    <property type="protein sequence ID" value="MDJ1129059.1"/>
    <property type="molecule type" value="Genomic_DNA"/>
</dbReference>
<comment type="subcellular location">
    <subcellularLocation>
        <location evidence="1 14">Cell membrane</location>
        <topology evidence="1 14">Single-pass membrane protein</topology>
    </subcellularLocation>
</comment>
<evidence type="ECO:0000256" key="16">
    <source>
        <dbReference type="SAM" id="Coils"/>
    </source>
</evidence>
<dbReference type="PANTHER" id="PTHR33445">
    <property type="entry name" value="ATP SYNTHASE SUBUNIT B', CHLOROPLASTIC"/>
    <property type="match status" value="1"/>
</dbReference>
<dbReference type="InterPro" id="IPR028987">
    <property type="entry name" value="ATP_synth_B-like_membr_sf"/>
</dbReference>
<dbReference type="CDD" id="cd06503">
    <property type="entry name" value="ATP-synt_Fo_b"/>
    <property type="match status" value="1"/>
</dbReference>
<keyword evidence="6 14" id="KW-0812">Transmembrane</keyword>
<evidence type="ECO:0000256" key="13">
    <source>
        <dbReference type="ARBA" id="ARBA00025830"/>
    </source>
</evidence>
<name>A0ABT6ZJ43_9ACTN</name>
<keyword evidence="11 14" id="KW-0066">ATP synthesis</keyword>
<keyword evidence="18" id="KW-1185">Reference proteome</keyword>
<keyword evidence="5 14" id="KW-0138">CF(0)</keyword>
<keyword evidence="8 14" id="KW-1133">Transmembrane helix</keyword>
<dbReference type="Proteomes" id="UP001431693">
    <property type="component" value="Unassembled WGS sequence"/>
</dbReference>
<keyword evidence="16" id="KW-0175">Coiled coil</keyword>